<sequence>MNLLTAAARVKARLASDWEWLQRQFDRLDTTAPNAAARLVSLETRREGMTEQLDLVEAAEAAADALATAQHEAARNLRLLDRVLDTFEFQLPPLPAEVQQVHDRRSALIATLQARYPNGVPHFAPGWDAHLLAQQPRTKAA</sequence>
<organism evidence="1 2">
    <name type="scientific">Hymenobacter busanensis</name>
    <dbReference type="NCBI Taxonomy" id="2607656"/>
    <lineage>
        <taxon>Bacteria</taxon>
        <taxon>Pseudomonadati</taxon>
        <taxon>Bacteroidota</taxon>
        <taxon>Cytophagia</taxon>
        <taxon>Cytophagales</taxon>
        <taxon>Hymenobacteraceae</taxon>
        <taxon>Hymenobacter</taxon>
    </lineage>
</organism>
<reference evidence="1 2" key="1">
    <citation type="submission" date="2019-09" db="EMBL/GenBank/DDBJ databases">
        <title>Genome sequence of Hymenobacter sp. M3.</title>
        <authorList>
            <person name="Srinivasan S."/>
        </authorList>
    </citation>
    <scope>NUCLEOTIDE SEQUENCE [LARGE SCALE GENOMIC DNA]</scope>
    <source>
        <strain evidence="1 2">M3</strain>
    </source>
</reference>
<dbReference type="AlphaFoldDB" id="A0A7L4ZXE5"/>
<name>A0A7L4ZXE5_9BACT</name>
<dbReference type="EMBL" id="VTWU01000003">
    <property type="protein sequence ID" value="KAA9333379.1"/>
    <property type="molecule type" value="Genomic_DNA"/>
</dbReference>
<dbReference type="Proteomes" id="UP000326380">
    <property type="component" value="Unassembled WGS sequence"/>
</dbReference>
<dbReference type="RefSeq" id="WP_151078800.1">
    <property type="nucleotide sequence ID" value="NZ_CP047647.1"/>
</dbReference>
<proteinExistence type="predicted"/>
<comment type="caution">
    <text evidence="1">The sequence shown here is derived from an EMBL/GenBank/DDBJ whole genome shotgun (WGS) entry which is preliminary data.</text>
</comment>
<accession>A0A7L4ZXE5</accession>
<gene>
    <name evidence="1" type="ORF">F0P96_10445</name>
</gene>
<evidence type="ECO:0000313" key="1">
    <source>
        <dbReference type="EMBL" id="KAA9333379.1"/>
    </source>
</evidence>
<evidence type="ECO:0000313" key="2">
    <source>
        <dbReference type="Proteomes" id="UP000326380"/>
    </source>
</evidence>
<protein>
    <submittedName>
        <fullName evidence="1">Uncharacterized protein</fullName>
    </submittedName>
</protein>
<keyword evidence="2" id="KW-1185">Reference proteome</keyword>